<dbReference type="PRINTS" id="PR00081">
    <property type="entry name" value="GDHRDH"/>
</dbReference>
<reference evidence="5" key="1">
    <citation type="journal article" date="2019" name="Int. J. Syst. Evol. Microbiol.">
        <title>The Global Catalogue of Microorganisms (GCM) 10K type strain sequencing project: providing services to taxonomists for standard genome sequencing and annotation.</title>
        <authorList>
            <consortium name="The Broad Institute Genomics Platform"/>
            <consortium name="The Broad Institute Genome Sequencing Center for Infectious Disease"/>
            <person name="Wu L."/>
            <person name="Ma J."/>
        </authorList>
    </citation>
    <scope>NUCLEOTIDE SEQUENCE [LARGE SCALE GENOMIC DNA]</scope>
    <source>
        <strain evidence="5">KCTC 23707</strain>
    </source>
</reference>
<dbReference type="GO" id="GO:0016491">
    <property type="term" value="F:oxidoreductase activity"/>
    <property type="evidence" value="ECO:0007669"/>
    <property type="project" value="UniProtKB-KW"/>
</dbReference>
<sequence length="242" mass="25797">MEALKDWIAIVTGASSGIGLGIARELANEGAIVILAARRAERLKGIVTEMVSKGRTAFAVPADLAREEDVLALFSETERLAGPPDILVNNAGIADDTPVEDLSLERWREVLDINLTAAFLCSREAFRRMKAKGGGRIFNIGSLSAKIPRPHSIAYNASKFAIEGLTRSLALDGRDHNITATVIHPGQTISSLVPGVTDQLSENAIQPSVLGRFVVLMASLPPDIAVLDTTILPVKVPFLGRG</sequence>
<proteinExistence type="inferred from homology"/>
<organism evidence="4 5">
    <name type="scientific">Chelativorans composti</name>
    <dbReference type="NCBI Taxonomy" id="768533"/>
    <lineage>
        <taxon>Bacteria</taxon>
        <taxon>Pseudomonadati</taxon>
        <taxon>Pseudomonadota</taxon>
        <taxon>Alphaproteobacteria</taxon>
        <taxon>Hyphomicrobiales</taxon>
        <taxon>Phyllobacteriaceae</taxon>
        <taxon>Chelativorans</taxon>
    </lineage>
</organism>
<dbReference type="Gene3D" id="3.40.50.720">
    <property type="entry name" value="NAD(P)-binding Rossmann-like Domain"/>
    <property type="match status" value="1"/>
</dbReference>
<keyword evidence="5" id="KW-1185">Reference proteome</keyword>
<dbReference type="Proteomes" id="UP001597373">
    <property type="component" value="Unassembled WGS sequence"/>
</dbReference>
<evidence type="ECO:0000256" key="2">
    <source>
        <dbReference type="ARBA" id="ARBA00023002"/>
    </source>
</evidence>
<dbReference type="SUPFAM" id="SSF51735">
    <property type="entry name" value="NAD(P)-binding Rossmann-fold domains"/>
    <property type="match status" value="1"/>
</dbReference>
<comment type="similarity">
    <text evidence="1 3">Belongs to the short-chain dehydrogenases/reductases (SDR) family.</text>
</comment>
<comment type="caution">
    <text evidence="4">The sequence shown here is derived from an EMBL/GenBank/DDBJ whole genome shotgun (WGS) entry which is preliminary data.</text>
</comment>
<dbReference type="InterPro" id="IPR020904">
    <property type="entry name" value="Sc_DH/Rdtase_CS"/>
</dbReference>
<protein>
    <submittedName>
        <fullName evidence="4">SDR family NAD(P)-dependent oxidoreductase</fullName>
        <ecNumber evidence="4">1.1.1.-</ecNumber>
    </submittedName>
</protein>
<evidence type="ECO:0000256" key="1">
    <source>
        <dbReference type="ARBA" id="ARBA00006484"/>
    </source>
</evidence>
<accession>A0ABW5DG34</accession>
<dbReference type="PANTHER" id="PTHR43669">
    <property type="entry name" value="5-KETO-D-GLUCONATE 5-REDUCTASE"/>
    <property type="match status" value="1"/>
</dbReference>
<dbReference type="PANTHER" id="PTHR43669:SF3">
    <property type="entry name" value="ALCOHOL DEHYDROGENASE, PUTATIVE (AFU_ORTHOLOGUE AFUA_3G03445)-RELATED"/>
    <property type="match status" value="1"/>
</dbReference>
<gene>
    <name evidence="4" type="ORF">ACFSMZ_00745</name>
</gene>
<dbReference type="RefSeq" id="WP_345098366.1">
    <property type="nucleotide sequence ID" value="NZ_BAABGS010000015.1"/>
</dbReference>
<name>A0ABW5DG34_9HYPH</name>
<evidence type="ECO:0000313" key="4">
    <source>
        <dbReference type="EMBL" id="MFD2258295.1"/>
    </source>
</evidence>
<dbReference type="EMBL" id="JBHUIR010000004">
    <property type="protein sequence ID" value="MFD2258295.1"/>
    <property type="molecule type" value="Genomic_DNA"/>
</dbReference>
<dbReference type="InterPro" id="IPR036291">
    <property type="entry name" value="NAD(P)-bd_dom_sf"/>
</dbReference>
<keyword evidence="2 4" id="KW-0560">Oxidoreductase</keyword>
<dbReference type="Pfam" id="PF00106">
    <property type="entry name" value="adh_short"/>
    <property type="match status" value="1"/>
</dbReference>
<evidence type="ECO:0000256" key="3">
    <source>
        <dbReference type="RuleBase" id="RU000363"/>
    </source>
</evidence>
<dbReference type="CDD" id="cd05233">
    <property type="entry name" value="SDR_c"/>
    <property type="match status" value="1"/>
</dbReference>
<dbReference type="EC" id="1.1.1.-" evidence="4"/>
<dbReference type="PRINTS" id="PR00080">
    <property type="entry name" value="SDRFAMILY"/>
</dbReference>
<dbReference type="InterPro" id="IPR002347">
    <property type="entry name" value="SDR_fam"/>
</dbReference>
<evidence type="ECO:0000313" key="5">
    <source>
        <dbReference type="Proteomes" id="UP001597373"/>
    </source>
</evidence>
<dbReference type="PROSITE" id="PS00061">
    <property type="entry name" value="ADH_SHORT"/>
    <property type="match status" value="1"/>
</dbReference>